<evidence type="ECO:0000259" key="7">
    <source>
        <dbReference type="Pfam" id="PF08281"/>
    </source>
</evidence>
<dbReference type="InterPro" id="IPR014284">
    <property type="entry name" value="RNA_pol_sigma-70_dom"/>
</dbReference>
<comment type="subunit">
    <text evidence="2">Interacts transiently with the RNA polymerase catalytic core formed by RpoA, RpoB, RpoC and RpoZ (2 alpha, 1 beta, 1 beta' and 1 omega subunit) to form the RNA polymerase holoenzyme that can initiate transcription.</text>
</comment>
<dbReference type="NCBIfam" id="TIGR02937">
    <property type="entry name" value="sigma70-ECF"/>
    <property type="match status" value="1"/>
</dbReference>
<dbReference type="PANTHER" id="PTHR30173">
    <property type="entry name" value="SIGMA 19 FACTOR"/>
    <property type="match status" value="1"/>
</dbReference>
<dbReference type="Gene3D" id="1.10.10.10">
    <property type="entry name" value="Winged helix-like DNA-binding domain superfamily/Winged helix DNA-binding domain"/>
    <property type="match status" value="1"/>
</dbReference>
<dbReference type="InterPro" id="IPR013325">
    <property type="entry name" value="RNA_pol_sigma_r2"/>
</dbReference>
<dbReference type="InterPro" id="IPR052704">
    <property type="entry name" value="ECF_Sigma-70_Domain"/>
</dbReference>
<keyword evidence="4" id="KW-0731">Sigma factor</keyword>
<gene>
    <name evidence="8" type="ORF">J2S44_000533</name>
</gene>
<evidence type="ECO:0000256" key="2">
    <source>
        <dbReference type="ARBA" id="ARBA00011344"/>
    </source>
</evidence>
<evidence type="ECO:0000256" key="4">
    <source>
        <dbReference type="ARBA" id="ARBA00023082"/>
    </source>
</evidence>
<comment type="similarity">
    <text evidence="1">Belongs to the sigma-70 factor family. ECF subfamily.</text>
</comment>
<organism evidence="8 9">
    <name type="scientific">Catenuloplanes niger</name>
    <dbReference type="NCBI Taxonomy" id="587534"/>
    <lineage>
        <taxon>Bacteria</taxon>
        <taxon>Bacillati</taxon>
        <taxon>Actinomycetota</taxon>
        <taxon>Actinomycetes</taxon>
        <taxon>Micromonosporales</taxon>
        <taxon>Micromonosporaceae</taxon>
        <taxon>Catenuloplanes</taxon>
    </lineage>
</organism>
<dbReference type="InterPro" id="IPR013249">
    <property type="entry name" value="RNA_pol_sigma70_r4_t2"/>
</dbReference>
<dbReference type="Gene3D" id="3.10.450.50">
    <property type="match status" value="1"/>
</dbReference>
<dbReference type="InterPro" id="IPR013324">
    <property type="entry name" value="RNA_pol_sigma_r3/r4-like"/>
</dbReference>
<dbReference type="InterPro" id="IPR036388">
    <property type="entry name" value="WH-like_DNA-bd_sf"/>
</dbReference>
<dbReference type="SUPFAM" id="SSF88946">
    <property type="entry name" value="Sigma2 domain of RNA polymerase sigma factors"/>
    <property type="match status" value="1"/>
</dbReference>
<dbReference type="Pfam" id="PF08281">
    <property type="entry name" value="Sigma70_r4_2"/>
    <property type="match status" value="1"/>
</dbReference>
<dbReference type="GO" id="GO:0006352">
    <property type="term" value="P:DNA-templated transcription initiation"/>
    <property type="evidence" value="ECO:0007669"/>
    <property type="project" value="InterPro"/>
</dbReference>
<proteinExistence type="inferred from homology"/>
<dbReference type="Proteomes" id="UP001183629">
    <property type="component" value="Unassembled WGS sequence"/>
</dbReference>
<dbReference type="GO" id="GO:0003677">
    <property type="term" value="F:DNA binding"/>
    <property type="evidence" value="ECO:0007669"/>
    <property type="project" value="InterPro"/>
</dbReference>
<name>A0AAE3ZI18_9ACTN</name>
<feature type="domain" description="RNA polymerase sigma factor 70 region 4 type 2" evidence="7">
    <location>
        <begin position="122"/>
        <end position="173"/>
    </location>
</feature>
<dbReference type="InterPro" id="IPR032710">
    <property type="entry name" value="NTF2-like_dom_sf"/>
</dbReference>
<dbReference type="AlphaFoldDB" id="A0AAE3ZI18"/>
<accession>A0AAE3ZI18</accession>
<keyword evidence="9" id="KW-1185">Reference proteome</keyword>
<dbReference type="Gene3D" id="1.10.1740.10">
    <property type="match status" value="1"/>
</dbReference>
<evidence type="ECO:0000256" key="3">
    <source>
        <dbReference type="ARBA" id="ARBA00023015"/>
    </source>
</evidence>
<protein>
    <submittedName>
        <fullName evidence="8">RNA polymerase sigma-70 factor (ECF subfamily)</fullName>
    </submittedName>
</protein>
<evidence type="ECO:0000313" key="9">
    <source>
        <dbReference type="Proteomes" id="UP001183629"/>
    </source>
</evidence>
<dbReference type="GO" id="GO:0016987">
    <property type="term" value="F:sigma factor activity"/>
    <property type="evidence" value="ECO:0007669"/>
    <property type="project" value="UniProtKB-KW"/>
</dbReference>
<evidence type="ECO:0000256" key="1">
    <source>
        <dbReference type="ARBA" id="ARBA00010641"/>
    </source>
</evidence>
<keyword evidence="3" id="KW-0805">Transcription regulation</keyword>
<dbReference type="PANTHER" id="PTHR30173:SF36">
    <property type="entry name" value="ECF RNA POLYMERASE SIGMA FACTOR SIGJ"/>
    <property type="match status" value="1"/>
</dbReference>
<evidence type="ECO:0000313" key="8">
    <source>
        <dbReference type="EMBL" id="MDR7320283.1"/>
    </source>
</evidence>
<dbReference type="SUPFAM" id="SSF54427">
    <property type="entry name" value="NTF2-like"/>
    <property type="match status" value="1"/>
</dbReference>
<keyword evidence="5" id="KW-0804">Transcription</keyword>
<evidence type="ECO:0000256" key="5">
    <source>
        <dbReference type="ARBA" id="ARBA00023163"/>
    </source>
</evidence>
<dbReference type="EMBL" id="JAVDYC010000001">
    <property type="protein sequence ID" value="MDR7320283.1"/>
    <property type="molecule type" value="Genomic_DNA"/>
</dbReference>
<comment type="caution">
    <text evidence="8">The sequence shown here is derived from an EMBL/GenBank/DDBJ whole genome shotgun (WGS) entry which is preliminary data.</text>
</comment>
<sequence length="301" mass="32325">MPSSDPPPPDSSVDGHGGSAGLAAFLGTRDRLFGIGYRMLGSVAEAEDLVQETWLRWQRTDHATVRDPAAYLVTTITRLAINEVTSARARRETYPGPWLPEPIATGPDPALGAERAEALDLAVLMLLERLGARERAAYVLREAFDYPYRRIAEILEVTEPNARQLVTRARAHLAGHRRAPADPADHRRLLEAFLAAARDGDVRRLETVLTADAVYTADGGGVVSATLRPVSKRVPEFVAGIAAKLTAVPGAAWSVVTANGGPALLVTAPSGPLVLMTVEVTDGRIHRVLAMRNPAKLRAFA</sequence>
<dbReference type="SUPFAM" id="SSF88659">
    <property type="entry name" value="Sigma3 and sigma4 domains of RNA polymerase sigma factors"/>
    <property type="match status" value="1"/>
</dbReference>
<feature type="domain" description="RNA polymerase sigma-70 region 2" evidence="6">
    <location>
        <begin position="29"/>
        <end position="88"/>
    </location>
</feature>
<dbReference type="InterPro" id="IPR007627">
    <property type="entry name" value="RNA_pol_sigma70_r2"/>
</dbReference>
<dbReference type="Pfam" id="PF04542">
    <property type="entry name" value="Sigma70_r2"/>
    <property type="match status" value="1"/>
</dbReference>
<evidence type="ECO:0000259" key="6">
    <source>
        <dbReference type="Pfam" id="PF04542"/>
    </source>
</evidence>
<dbReference type="NCBIfam" id="NF007214">
    <property type="entry name" value="PRK09636.1"/>
    <property type="match status" value="1"/>
</dbReference>
<dbReference type="RefSeq" id="WP_310408714.1">
    <property type="nucleotide sequence ID" value="NZ_JAVDYC010000001.1"/>
</dbReference>
<reference evidence="8 9" key="1">
    <citation type="submission" date="2023-07" db="EMBL/GenBank/DDBJ databases">
        <title>Sequencing the genomes of 1000 actinobacteria strains.</title>
        <authorList>
            <person name="Klenk H.-P."/>
        </authorList>
    </citation>
    <scope>NUCLEOTIDE SEQUENCE [LARGE SCALE GENOMIC DNA]</scope>
    <source>
        <strain evidence="8 9">DSM 44711</strain>
    </source>
</reference>